<proteinExistence type="predicted"/>
<dbReference type="PANTHER" id="PTHR36435:SF6">
    <property type="entry name" value="ABORTIVE INFECTION PROTEIN"/>
    <property type="match status" value="1"/>
</dbReference>
<protein>
    <submittedName>
        <fullName evidence="3">Type II CAAX endopeptidase family protein</fullName>
    </submittedName>
</protein>
<evidence type="ECO:0000313" key="3">
    <source>
        <dbReference type="EMBL" id="WOS96953.1"/>
    </source>
</evidence>
<evidence type="ECO:0000313" key="4">
    <source>
        <dbReference type="Proteomes" id="UP000243626"/>
    </source>
</evidence>
<dbReference type="Pfam" id="PF02517">
    <property type="entry name" value="Rce1-like"/>
    <property type="match status" value="1"/>
</dbReference>
<keyword evidence="4" id="KW-1185">Reference proteome</keyword>
<feature type="transmembrane region" description="Helical" evidence="1">
    <location>
        <begin position="120"/>
        <end position="142"/>
    </location>
</feature>
<dbReference type="AlphaFoldDB" id="A0AAF1BSG9"/>
<sequence>MNRTIYSLFIVVMFGVIQIAGIPIQIYIALKNPGASVQEILSLYMPYQFVIYIIGLIVILVLGNIHKNKNMFELGEKSTPLMTIVWVFGGLVLAFVAQFVTATINIKLLGNPEESANTQLIMEMITAMPYMAIFVAIIGPIIEEYVFRRAIFAEIYERLPMNRVVSFLIAGLISGLIFAVAHFDFTHILVYLGMSYVFSFVYVMTNRLLVPILVHMLMNGTVVAAQVFFKDAIENLEQLQSNIILIGKVIMSII</sequence>
<dbReference type="InterPro" id="IPR003675">
    <property type="entry name" value="Rce1/LyrA-like_dom"/>
</dbReference>
<dbReference type="RefSeq" id="WP_102167696.1">
    <property type="nucleotide sequence ID" value="NZ_CP136964.1"/>
</dbReference>
<feature type="transmembrane region" description="Helical" evidence="1">
    <location>
        <begin position="7"/>
        <end position="29"/>
    </location>
</feature>
<accession>A0AAF1BSG9</accession>
<evidence type="ECO:0000256" key="1">
    <source>
        <dbReference type="SAM" id="Phobius"/>
    </source>
</evidence>
<feature type="transmembrane region" description="Helical" evidence="1">
    <location>
        <begin position="163"/>
        <end position="182"/>
    </location>
</feature>
<dbReference type="EMBL" id="CP136964">
    <property type="protein sequence ID" value="WOS96953.1"/>
    <property type="molecule type" value="Genomic_DNA"/>
</dbReference>
<reference evidence="4" key="1">
    <citation type="submission" date="2017-09" db="EMBL/GenBank/DDBJ databases">
        <title>Bacterial strain isolated from the female urinary microbiota.</title>
        <authorList>
            <person name="Thomas-White K."/>
            <person name="Kumar N."/>
            <person name="Forster S."/>
            <person name="Putonti C."/>
            <person name="Lawley T."/>
            <person name="Wolfe A.J."/>
        </authorList>
    </citation>
    <scope>NUCLEOTIDE SEQUENCE [LARGE SCALE GENOMIC DNA]</scope>
    <source>
        <strain evidence="4">UMB0959</strain>
    </source>
</reference>
<dbReference type="GO" id="GO:0004175">
    <property type="term" value="F:endopeptidase activity"/>
    <property type="evidence" value="ECO:0007669"/>
    <property type="project" value="UniProtKB-ARBA"/>
</dbReference>
<feature type="domain" description="CAAX prenyl protease 2/Lysostaphin resistance protein A-like" evidence="2">
    <location>
        <begin position="129"/>
        <end position="220"/>
    </location>
</feature>
<dbReference type="PANTHER" id="PTHR36435">
    <property type="entry name" value="SLR1288 PROTEIN"/>
    <property type="match status" value="1"/>
</dbReference>
<keyword evidence="1" id="KW-0472">Membrane</keyword>
<dbReference type="InterPro" id="IPR052710">
    <property type="entry name" value="CAAX_protease"/>
</dbReference>
<gene>
    <name evidence="3" type="ORF">CJ229_004390</name>
</gene>
<feature type="transmembrane region" description="Helical" evidence="1">
    <location>
        <begin position="188"/>
        <end position="209"/>
    </location>
</feature>
<name>A0AAF1BSG9_9STAP</name>
<evidence type="ECO:0000259" key="2">
    <source>
        <dbReference type="Pfam" id="PF02517"/>
    </source>
</evidence>
<dbReference type="KEGG" id="nmy:CJ229_004390"/>
<feature type="transmembrane region" description="Helical" evidence="1">
    <location>
        <begin position="78"/>
        <end position="100"/>
    </location>
</feature>
<dbReference type="Proteomes" id="UP000243626">
    <property type="component" value="Chromosome"/>
</dbReference>
<feature type="transmembrane region" description="Helical" evidence="1">
    <location>
        <begin position="49"/>
        <end position="66"/>
    </location>
</feature>
<keyword evidence="1" id="KW-0812">Transmembrane</keyword>
<organism evidence="3 4">
    <name type="scientific">Nosocomiicoccus massiliensis</name>
    <dbReference type="NCBI Taxonomy" id="1232430"/>
    <lineage>
        <taxon>Bacteria</taxon>
        <taxon>Bacillati</taxon>
        <taxon>Bacillota</taxon>
        <taxon>Bacilli</taxon>
        <taxon>Bacillales</taxon>
        <taxon>Staphylococcaceae</taxon>
        <taxon>Nosocomiicoccus</taxon>
    </lineage>
</organism>
<dbReference type="GO" id="GO:0080120">
    <property type="term" value="P:CAAX-box protein maturation"/>
    <property type="evidence" value="ECO:0007669"/>
    <property type="project" value="UniProtKB-ARBA"/>
</dbReference>
<keyword evidence="1" id="KW-1133">Transmembrane helix</keyword>